<organism evidence="3">
    <name type="scientific">Arabidopsis lyrata subsp. lyrata</name>
    <name type="common">Lyre-leaved rock-cress</name>
    <dbReference type="NCBI Taxonomy" id="81972"/>
    <lineage>
        <taxon>Eukaryota</taxon>
        <taxon>Viridiplantae</taxon>
        <taxon>Streptophyta</taxon>
        <taxon>Embryophyta</taxon>
        <taxon>Tracheophyta</taxon>
        <taxon>Spermatophyta</taxon>
        <taxon>Magnoliopsida</taxon>
        <taxon>eudicotyledons</taxon>
        <taxon>Gunneridae</taxon>
        <taxon>Pentapetalae</taxon>
        <taxon>rosids</taxon>
        <taxon>malvids</taxon>
        <taxon>Brassicales</taxon>
        <taxon>Brassicaceae</taxon>
        <taxon>Camelineae</taxon>
        <taxon>Arabidopsis</taxon>
    </lineage>
</organism>
<evidence type="ECO:0000313" key="3">
    <source>
        <dbReference type="Proteomes" id="UP000008694"/>
    </source>
</evidence>
<dbReference type="EMBL" id="GL348713">
    <property type="protein sequence ID" value="EFH67507.1"/>
    <property type="molecule type" value="Genomic_DNA"/>
</dbReference>
<feature type="region of interest" description="Disordered" evidence="1">
    <location>
        <begin position="32"/>
        <end position="60"/>
    </location>
</feature>
<feature type="compositionally biased region" description="Polar residues" evidence="1">
    <location>
        <begin position="50"/>
        <end position="60"/>
    </location>
</feature>
<dbReference type="Gramene" id="Al_scaffold_0001_3791">
    <property type="protein sequence ID" value="Al_scaffold_0001_3791"/>
    <property type="gene ID" value="Al_scaffold_0001_3791"/>
</dbReference>
<dbReference type="AlphaFoldDB" id="D7KMV6"/>
<name>D7KMV6_ARALL</name>
<gene>
    <name evidence="2" type="ORF">ARALYDRAFT_681468</name>
</gene>
<sequence>MYVGDESVDALGGQTQPILVDVEVNQMDGREDTTTFDEGEEECGKLRGQKGTTSQGWGQSAEMSLELTESLGPPKGQNQPILVEVEVERKVETCQSNWGRPE</sequence>
<keyword evidence="3" id="KW-1185">Reference proteome</keyword>
<evidence type="ECO:0000313" key="2">
    <source>
        <dbReference type="EMBL" id="EFH67507.1"/>
    </source>
</evidence>
<dbReference type="HOGENOM" id="CLU_2281289_0_0_1"/>
<protein>
    <submittedName>
        <fullName evidence="2">Predicted protein</fullName>
    </submittedName>
</protein>
<evidence type="ECO:0000256" key="1">
    <source>
        <dbReference type="SAM" id="MobiDB-lite"/>
    </source>
</evidence>
<accession>D7KMV6</accession>
<reference evidence="3" key="1">
    <citation type="journal article" date="2011" name="Nat. Genet.">
        <title>The Arabidopsis lyrata genome sequence and the basis of rapid genome size change.</title>
        <authorList>
            <person name="Hu T.T."/>
            <person name="Pattyn P."/>
            <person name="Bakker E.G."/>
            <person name="Cao J."/>
            <person name="Cheng J.-F."/>
            <person name="Clark R.M."/>
            <person name="Fahlgren N."/>
            <person name="Fawcett J.A."/>
            <person name="Grimwood J."/>
            <person name="Gundlach H."/>
            <person name="Haberer G."/>
            <person name="Hollister J.D."/>
            <person name="Ossowski S."/>
            <person name="Ottilar R.P."/>
            <person name="Salamov A.A."/>
            <person name="Schneeberger K."/>
            <person name="Spannagl M."/>
            <person name="Wang X."/>
            <person name="Yang L."/>
            <person name="Nasrallah M.E."/>
            <person name="Bergelson J."/>
            <person name="Carrington J.C."/>
            <person name="Gaut B.S."/>
            <person name="Schmutz J."/>
            <person name="Mayer K.F.X."/>
            <person name="Van de Peer Y."/>
            <person name="Grigoriev I.V."/>
            <person name="Nordborg M."/>
            <person name="Weigel D."/>
            <person name="Guo Y.-L."/>
        </authorList>
    </citation>
    <scope>NUCLEOTIDE SEQUENCE [LARGE SCALE GENOMIC DNA]</scope>
    <source>
        <strain evidence="3">cv. MN47</strain>
    </source>
</reference>
<dbReference type="Proteomes" id="UP000008694">
    <property type="component" value="Unassembled WGS sequence"/>
</dbReference>
<proteinExistence type="predicted"/>